<evidence type="ECO:0000256" key="1">
    <source>
        <dbReference type="ARBA" id="ARBA00004370"/>
    </source>
</evidence>
<dbReference type="RefSeq" id="WP_058439342.1">
    <property type="nucleotide sequence ID" value="NZ_KQ758903.1"/>
</dbReference>
<dbReference type="HAMAP" id="MF_00422">
    <property type="entry name" value="SecE"/>
    <property type="match status" value="1"/>
</dbReference>
<keyword evidence="2 9" id="KW-0813">Transport</keyword>
<proteinExistence type="inferred from homology"/>
<comment type="subunit">
    <text evidence="9">Component of the Sec protein translocase complex. Heterotrimer consisting of SecY, SecE and SecG subunits. The heterotrimers can form oligomers, although 1 heterotrimer is thought to be able to translocate proteins. Interacts with the ribosome. Interacts with SecDF, and other proteins may be involved. Interacts with SecA.</text>
</comment>
<keyword evidence="4 9" id="KW-0812">Transmembrane</keyword>
<evidence type="ECO:0000256" key="4">
    <source>
        <dbReference type="ARBA" id="ARBA00022692"/>
    </source>
</evidence>
<dbReference type="STRING" id="1217799.DEALK_11880"/>
<dbReference type="InterPro" id="IPR038379">
    <property type="entry name" value="SecE_sf"/>
</dbReference>
<dbReference type="GO" id="GO:0065002">
    <property type="term" value="P:intracellular protein transmembrane transport"/>
    <property type="evidence" value="ECO:0007669"/>
    <property type="project" value="UniProtKB-UniRule"/>
</dbReference>
<protein>
    <recommendedName>
        <fullName evidence="9">Protein translocase subunit SecE</fullName>
    </recommendedName>
</protein>
<evidence type="ECO:0000256" key="6">
    <source>
        <dbReference type="ARBA" id="ARBA00022989"/>
    </source>
</evidence>
<dbReference type="PATRIC" id="fig|1217799.6.peg.1230"/>
<keyword evidence="8 9" id="KW-0472">Membrane</keyword>
<keyword evidence="6 9" id="KW-1133">Transmembrane helix</keyword>
<evidence type="ECO:0000256" key="10">
    <source>
        <dbReference type="SAM" id="MobiDB-lite"/>
    </source>
</evidence>
<comment type="similarity">
    <text evidence="9">Belongs to the SecE/SEC61-gamma family.</text>
</comment>
<feature type="region of interest" description="Disordered" evidence="10">
    <location>
        <begin position="1"/>
        <end position="25"/>
    </location>
</feature>
<organism evidence="11 12">
    <name type="scientific">Dehalogenimonas alkenigignens</name>
    <dbReference type="NCBI Taxonomy" id="1217799"/>
    <lineage>
        <taxon>Bacteria</taxon>
        <taxon>Bacillati</taxon>
        <taxon>Chloroflexota</taxon>
        <taxon>Dehalococcoidia</taxon>
        <taxon>Dehalococcoidales</taxon>
        <taxon>Dehalococcoidaceae</taxon>
        <taxon>Dehalogenimonas</taxon>
    </lineage>
</organism>
<reference evidence="11 12" key="1">
    <citation type="submission" date="2015-06" db="EMBL/GenBank/DDBJ databases">
        <title>Genome sequence of the organohalide-respiring Dehalogenimonas alkenigignens type strain (IP3-3T).</title>
        <authorList>
            <person name="Key T.A."/>
            <person name="Richmond D.P."/>
            <person name="Bowman K.S."/>
            <person name="Cho Y.-J."/>
            <person name="Chun J."/>
            <person name="da Costa M.S."/>
            <person name="Rainey F.A."/>
            <person name="Moe W.M."/>
        </authorList>
    </citation>
    <scope>NUCLEOTIDE SEQUENCE [LARGE SCALE GENOMIC DNA]</scope>
    <source>
        <strain evidence="11 12">IP3-3</strain>
    </source>
</reference>
<evidence type="ECO:0000256" key="3">
    <source>
        <dbReference type="ARBA" id="ARBA00022475"/>
    </source>
</evidence>
<dbReference type="NCBIfam" id="TIGR00964">
    <property type="entry name" value="secE_bact"/>
    <property type="match status" value="1"/>
</dbReference>
<dbReference type="GO" id="GO:0009306">
    <property type="term" value="P:protein secretion"/>
    <property type="evidence" value="ECO:0007669"/>
    <property type="project" value="UniProtKB-UniRule"/>
</dbReference>
<evidence type="ECO:0000256" key="9">
    <source>
        <dbReference type="HAMAP-Rule" id="MF_00422"/>
    </source>
</evidence>
<sequence>MPTEKAANKPPAAKPAAPSKPAAAPKPSFFGNIIAELKKVNWPTRDEVRKLTVMVLVVAFTVGLVLGALDYGLSFLVDQFLLD</sequence>
<dbReference type="PROSITE" id="PS01067">
    <property type="entry name" value="SECE_SEC61G"/>
    <property type="match status" value="1"/>
</dbReference>
<keyword evidence="3 9" id="KW-1003">Cell membrane</keyword>
<dbReference type="InterPro" id="IPR001901">
    <property type="entry name" value="Translocase_SecE/Sec61-g"/>
</dbReference>
<keyword evidence="7 9" id="KW-0811">Translocation</keyword>
<comment type="subcellular location">
    <subcellularLocation>
        <location evidence="9">Cell membrane</location>
        <topology evidence="9">Single-pass membrane protein</topology>
    </subcellularLocation>
    <subcellularLocation>
        <location evidence="1">Membrane</location>
    </subcellularLocation>
</comment>
<evidence type="ECO:0000313" key="12">
    <source>
        <dbReference type="Proteomes" id="UP000053947"/>
    </source>
</evidence>
<name>A0A0W0GIE6_9CHLR</name>
<keyword evidence="5 9" id="KW-0653">Protein transport</keyword>
<evidence type="ECO:0000256" key="2">
    <source>
        <dbReference type="ARBA" id="ARBA00022448"/>
    </source>
</evidence>
<dbReference type="GO" id="GO:0005886">
    <property type="term" value="C:plasma membrane"/>
    <property type="evidence" value="ECO:0007669"/>
    <property type="project" value="UniProtKB-SubCell"/>
</dbReference>
<evidence type="ECO:0000256" key="7">
    <source>
        <dbReference type="ARBA" id="ARBA00023010"/>
    </source>
</evidence>
<evidence type="ECO:0000313" key="11">
    <source>
        <dbReference type="EMBL" id="KTB48342.1"/>
    </source>
</evidence>
<comment type="caution">
    <text evidence="11">The sequence shown here is derived from an EMBL/GenBank/DDBJ whole genome shotgun (WGS) entry which is preliminary data.</text>
</comment>
<evidence type="ECO:0000256" key="5">
    <source>
        <dbReference type="ARBA" id="ARBA00022927"/>
    </source>
</evidence>
<feature type="transmembrane region" description="Helical" evidence="9">
    <location>
        <begin position="51"/>
        <end position="73"/>
    </location>
</feature>
<dbReference type="GO" id="GO:0008320">
    <property type="term" value="F:protein transmembrane transporter activity"/>
    <property type="evidence" value="ECO:0007669"/>
    <property type="project" value="UniProtKB-UniRule"/>
</dbReference>
<dbReference type="Proteomes" id="UP000053947">
    <property type="component" value="Unassembled WGS sequence"/>
</dbReference>
<dbReference type="GO" id="GO:0006605">
    <property type="term" value="P:protein targeting"/>
    <property type="evidence" value="ECO:0007669"/>
    <property type="project" value="UniProtKB-UniRule"/>
</dbReference>
<evidence type="ECO:0000256" key="8">
    <source>
        <dbReference type="ARBA" id="ARBA00023136"/>
    </source>
</evidence>
<dbReference type="AlphaFoldDB" id="A0A0W0GIE6"/>
<comment type="function">
    <text evidence="9">Essential subunit of the Sec protein translocation channel SecYEG. Clamps together the 2 halves of SecY. May contact the channel plug during translocation.</text>
</comment>
<keyword evidence="12" id="KW-1185">Reference proteome</keyword>
<dbReference type="PANTHER" id="PTHR33910">
    <property type="entry name" value="PROTEIN TRANSLOCASE SUBUNIT SECE"/>
    <property type="match status" value="1"/>
</dbReference>
<dbReference type="OrthoDB" id="9807958at2"/>
<accession>A0A0W0GIE6</accession>
<dbReference type="EMBL" id="LFDV01000002">
    <property type="protein sequence ID" value="KTB48342.1"/>
    <property type="molecule type" value="Genomic_DNA"/>
</dbReference>
<dbReference type="GO" id="GO:0043952">
    <property type="term" value="P:protein transport by the Sec complex"/>
    <property type="evidence" value="ECO:0007669"/>
    <property type="project" value="UniProtKB-UniRule"/>
</dbReference>
<dbReference type="InterPro" id="IPR005807">
    <property type="entry name" value="SecE_bac"/>
</dbReference>
<dbReference type="Pfam" id="PF00584">
    <property type="entry name" value="SecE"/>
    <property type="match status" value="1"/>
</dbReference>
<dbReference type="PANTHER" id="PTHR33910:SF1">
    <property type="entry name" value="PROTEIN TRANSLOCASE SUBUNIT SECE"/>
    <property type="match status" value="1"/>
</dbReference>
<gene>
    <name evidence="9" type="primary">secE</name>
    <name evidence="11" type="ORF">DEALK_11880</name>
</gene>
<feature type="compositionally biased region" description="Low complexity" evidence="10">
    <location>
        <begin position="8"/>
        <end position="25"/>
    </location>
</feature>
<dbReference type="Gene3D" id="1.20.5.1030">
    <property type="entry name" value="Preprotein translocase secy subunit"/>
    <property type="match status" value="1"/>
</dbReference>